<dbReference type="InterPro" id="IPR000390">
    <property type="entry name" value="Small_drug/metabolite_transptr"/>
</dbReference>
<keyword evidence="3" id="KW-1003">Cell membrane</keyword>
<evidence type="ECO:0000256" key="10">
    <source>
        <dbReference type="ARBA" id="ARBA00023098"/>
    </source>
</evidence>
<comment type="subcellular location">
    <subcellularLocation>
        <location evidence="1">Cell membrane</location>
        <topology evidence="1">Multi-pass membrane protein</topology>
    </subcellularLocation>
</comment>
<dbReference type="AlphaFoldDB" id="A0AAP2G9X0"/>
<dbReference type="InterPro" id="IPR037185">
    <property type="entry name" value="EmrE-like"/>
</dbReference>
<comment type="caution">
    <text evidence="15">The sequence shown here is derived from an EMBL/GenBank/DDBJ whole genome shotgun (WGS) entry which is preliminary data.</text>
</comment>
<feature type="transmembrane region" description="Helical" evidence="13">
    <location>
        <begin position="73"/>
        <end position="94"/>
    </location>
</feature>
<feature type="transmembrane region" description="Helical" evidence="13">
    <location>
        <begin position="191"/>
        <end position="213"/>
    </location>
</feature>
<evidence type="ECO:0000256" key="11">
    <source>
        <dbReference type="ARBA" id="ARBA00023136"/>
    </source>
</evidence>
<feature type="transmembrane region" description="Helical" evidence="13">
    <location>
        <begin position="257"/>
        <end position="274"/>
    </location>
</feature>
<dbReference type="RefSeq" id="WP_327795060.1">
    <property type="nucleotide sequence ID" value="NZ_JADQAZ010000003.1"/>
</dbReference>
<proteinExistence type="inferred from homology"/>
<dbReference type="PANTHER" id="PTHR30561:SF1">
    <property type="entry name" value="MULTIDRUG TRANSPORTER EMRE"/>
    <property type="match status" value="1"/>
</dbReference>
<evidence type="ECO:0000256" key="2">
    <source>
        <dbReference type="ARBA" id="ARBA00022448"/>
    </source>
</evidence>
<dbReference type="SUPFAM" id="SSF103481">
    <property type="entry name" value="Multidrug resistance efflux transporter EmrE"/>
    <property type="match status" value="2"/>
</dbReference>
<evidence type="ECO:0000313" key="16">
    <source>
        <dbReference type="Proteomes" id="UP001315686"/>
    </source>
</evidence>
<evidence type="ECO:0000256" key="4">
    <source>
        <dbReference type="ARBA" id="ARBA00022516"/>
    </source>
</evidence>
<sequence length="300" mass="32320">MSDWIIALEGTEAGHHLAMVLALTAAFLHAVFGSLQKGRHDPWITRGVIDFWMVLLSAPFALFAVPWPQGGQWVLLLGVMAIHFVYKAGMALAYSRGAFTVVYPVVRGSGALFTVLGAWVFFGERFTVWQWSGVAVLCAGIFGLAGYNMRKVVVARETLLAALGLAVLTGVMTAIYTTYDAYVIRVMPDPFTFLAWFFFLSSIDFALIGAWRWRRAQSVPEAGRLVLRGALGAVIAFGSFGGVMLATRLGNVGEAAVMRETSTVFAAIIGWVVLKEAVGPRRLALMILIAAGAVIVEAGG</sequence>
<dbReference type="PANTHER" id="PTHR30561">
    <property type="entry name" value="SMR FAMILY PROTON-DEPENDENT DRUG EFFLUX TRANSPORTER SUGE"/>
    <property type="match status" value="1"/>
</dbReference>
<keyword evidence="2" id="KW-0813">Transport</keyword>
<dbReference type="GO" id="GO:0009245">
    <property type="term" value="P:lipid A biosynthetic process"/>
    <property type="evidence" value="ECO:0007669"/>
    <property type="project" value="UniProtKB-KW"/>
</dbReference>
<feature type="transmembrane region" description="Helical" evidence="13">
    <location>
        <begin position="16"/>
        <end position="35"/>
    </location>
</feature>
<feature type="transmembrane region" description="Helical" evidence="13">
    <location>
        <begin position="159"/>
        <end position="179"/>
    </location>
</feature>
<dbReference type="EMBL" id="JADQAZ010000003">
    <property type="protein sequence ID" value="MBT0958844.1"/>
    <property type="molecule type" value="Genomic_DNA"/>
</dbReference>
<dbReference type="Gene3D" id="1.10.3730.20">
    <property type="match status" value="2"/>
</dbReference>
<dbReference type="Pfam" id="PF00892">
    <property type="entry name" value="EamA"/>
    <property type="match status" value="1"/>
</dbReference>
<evidence type="ECO:0000256" key="3">
    <source>
        <dbReference type="ARBA" id="ARBA00022475"/>
    </source>
</evidence>
<reference evidence="15 16" key="1">
    <citation type="journal article" date="2021" name="Arch. Microbiol.">
        <title>Harenicola maris gen. nov., sp. nov. isolated from the Sea of Japan shallow sediments.</title>
        <authorList>
            <person name="Romanenko L.A."/>
            <person name="Kurilenko V.V."/>
            <person name="Chernysheva N.Y."/>
            <person name="Tekutyeva L.A."/>
            <person name="Velansky P.V."/>
            <person name="Svetashev V.I."/>
            <person name="Isaeva M.P."/>
        </authorList>
    </citation>
    <scope>NUCLEOTIDE SEQUENCE [LARGE SCALE GENOMIC DNA]</scope>
    <source>
        <strain evidence="15 16">KMM 3653</strain>
    </source>
</reference>
<keyword evidence="4" id="KW-0444">Lipid biosynthesis</keyword>
<organism evidence="15 16">
    <name type="scientific">Harenicola maris</name>
    <dbReference type="NCBI Taxonomy" id="2841044"/>
    <lineage>
        <taxon>Bacteria</taxon>
        <taxon>Pseudomonadati</taxon>
        <taxon>Pseudomonadota</taxon>
        <taxon>Alphaproteobacteria</taxon>
        <taxon>Rhodobacterales</taxon>
        <taxon>Paracoccaceae</taxon>
        <taxon>Harenicola</taxon>
    </lineage>
</organism>
<keyword evidence="11 13" id="KW-0472">Membrane</keyword>
<evidence type="ECO:0000256" key="9">
    <source>
        <dbReference type="ARBA" id="ARBA00022989"/>
    </source>
</evidence>
<protein>
    <submittedName>
        <fullName evidence="15">EamA family transporter</fullName>
    </submittedName>
</protein>
<feature type="domain" description="EamA" evidence="14">
    <location>
        <begin position="163"/>
        <end position="296"/>
    </location>
</feature>
<evidence type="ECO:0000256" key="13">
    <source>
        <dbReference type="SAM" id="Phobius"/>
    </source>
</evidence>
<keyword evidence="7 13" id="KW-0812">Transmembrane</keyword>
<feature type="transmembrane region" description="Helical" evidence="13">
    <location>
        <begin position="101"/>
        <end position="122"/>
    </location>
</feature>
<evidence type="ECO:0000259" key="14">
    <source>
        <dbReference type="Pfam" id="PF00892"/>
    </source>
</evidence>
<evidence type="ECO:0000313" key="15">
    <source>
        <dbReference type="EMBL" id="MBT0958844.1"/>
    </source>
</evidence>
<name>A0AAP2G9X0_9RHOB</name>
<keyword evidence="6" id="KW-0441">Lipid A biosynthesis</keyword>
<evidence type="ECO:0000256" key="5">
    <source>
        <dbReference type="ARBA" id="ARBA00022519"/>
    </source>
</evidence>
<evidence type="ECO:0000256" key="1">
    <source>
        <dbReference type="ARBA" id="ARBA00004651"/>
    </source>
</evidence>
<dbReference type="Proteomes" id="UP001315686">
    <property type="component" value="Unassembled WGS sequence"/>
</dbReference>
<evidence type="ECO:0000256" key="6">
    <source>
        <dbReference type="ARBA" id="ARBA00022556"/>
    </source>
</evidence>
<feature type="transmembrane region" description="Helical" evidence="13">
    <location>
        <begin position="47"/>
        <end position="67"/>
    </location>
</feature>
<dbReference type="GO" id="GO:0005886">
    <property type="term" value="C:plasma membrane"/>
    <property type="evidence" value="ECO:0007669"/>
    <property type="project" value="UniProtKB-SubCell"/>
</dbReference>
<accession>A0AAP2G9X0</accession>
<comment type="similarity">
    <text evidence="12">Belongs to the drug/metabolite transporter (DMT) superfamily. Small multidrug resistance (SMR) (TC 2.A.7.1) family.</text>
</comment>
<keyword evidence="16" id="KW-1185">Reference proteome</keyword>
<keyword evidence="8" id="KW-0448">Lipopolysaccharide biosynthesis</keyword>
<evidence type="ECO:0000256" key="8">
    <source>
        <dbReference type="ARBA" id="ARBA00022985"/>
    </source>
</evidence>
<feature type="transmembrane region" description="Helical" evidence="13">
    <location>
        <begin position="225"/>
        <end position="245"/>
    </location>
</feature>
<gene>
    <name evidence="15" type="ORF">IV417_15755</name>
</gene>
<dbReference type="GO" id="GO:0022857">
    <property type="term" value="F:transmembrane transporter activity"/>
    <property type="evidence" value="ECO:0007669"/>
    <property type="project" value="InterPro"/>
</dbReference>
<dbReference type="GO" id="GO:0009103">
    <property type="term" value="P:lipopolysaccharide biosynthetic process"/>
    <property type="evidence" value="ECO:0007669"/>
    <property type="project" value="UniProtKB-KW"/>
</dbReference>
<dbReference type="InterPro" id="IPR000620">
    <property type="entry name" value="EamA_dom"/>
</dbReference>
<keyword evidence="5" id="KW-0997">Cell inner membrane</keyword>
<evidence type="ECO:0000256" key="12">
    <source>
        <dbReference type="ARBA" id="ARBA00038032"/>
    </source>
</evidence>
<evidence type="ECO:0000256" key="7">
    <source>
        <dbReference type="ARBA" id="ARBA00022692"/>
    </source>
</evidence>
<keyword evidence="9 13" id="KW-1133">Transmembrane helix</keyword>
<feature type="transmembrane region" description="Helical" evidence="13">
    <location>
        <begin position="128"/>
        <end position="147"/>
    </location>
</feature>
<keyword evidence="10" id="KW-0443">Lipid metabolism</keyword>